<dbReference type="Pfam" id="PF22485">
    <property type="entry name" value="DUF6987"/>
    <property type="match status" value="1"/>
</dbReference>
<dbReference type="AlphaFoldDB" id="A0A3N4LJ64"/>
<evidence type="ECO:0000259" key="2">
    <source>
        <dbReference type="Pfam" id="PF22485"/>
    </source>
</evidence>
<feature type="compositionally biased region" description="Basic and acidic residues" evidence="1">
    <location>
        <begin position="18"/>
        <end position="27"/>
    </location>
</feature>
<protein>
    <recommendedName>
        <fullName evidence="2">DUF6987 domain-containing protein</fullName>
    </recommendedName>
</protein>
<proteinExistence type="predicted"/>
<dbReference type="PANTHER" id="PTHR39461">
    <property type="entry name" value="LEA DOMAIN PROTEIN (AFU_ORTHOLOGUE AFUA_8G04920)"/>
    <property type="match status" value="1"/>
</dbReference>
<dbReference type="Proteomes" id="UP000267821">
    <property type="component" value="Unassembled WGS sequence"/>
</dbReference>
<gene>
    <name evidence="3" type="ORF">L211DRAFT_839188</name>
</gene>
<feature type="region of interest" description="Disordered" evidence="1">
    <location>
        <begin position="1"/>
        <end position="27"/>
    </location>
</feature>
<accession>A0A3N4LJ64</accession>
<evidence type="ECO:0000313" key="4">
    <source>
        <dbReference type="Proteomes" id="UP000267821"/>
    </source>
</evidence>
<keyword evidence="4" id="KW-1185">Reference proteome</keyword>
<dbReference type="InParanoid" id="A0A3N4LJ64"/>
<dbReference type="PANTHER" id="PTHR39461:SF1">
    <property type="entry name" value="LEA DOMAIN PROTEIN (AFU_ORTHOLOGUE AFUA_8G04920)"/>
    <property type="match status" value="1"/>
</dbReference>
<dbReference type="InterPro" id="IPR054256">
    <property type="entry name" value="DUF6987"/>
</dbReference>
<evidence type="ECO:0000256" key="1">
    <source>
        <dbReference type="SAM" id="MobiDB-lite"/>
    </source>
</evidence>
<sequence>MSSDVETQMPEGALGQGTDEHEQPVDEQLEADKKLATEMAKAVEQALERIAPLLRLITEEVDKANKTDPDELDEEALVNKLRPVVEEASGILNETLGKIKGMDPEGKIANNAQRKYDDHNATSEEQRLAKALATLTGDVTTTVQNAKEKIKNMPHAGPQLGAMLGLLQDPLFQILSAVGLLLNGVLTLVGNLLNVLGLGGVVRGLLSALGLDKVLRSLGFGKLFPGLGKSQEKK</sequence>
<reference evidence="3 4" key="1">
    <citation type="journal article" date="2018" name="Nat. Ecol. Evol.">
        <title>Pezizomycetes genomes reveal the molecular basis of ectomycorrhizal truffle lifestyle.</title>
        <authorList>
            <person name="Murat C."/>
            <person name="Payen T."/>
            <person name="Noel B."/>
            <person name="Kuo A."/>
            <person name="Morin E."/>
            <person name="Chen J."/>
            <person name="Kohler A."/>
            <person name="Krizsan K."/>
            <person name="Balestrini R."/>
            <person name="Da Silva C."/>
            <person name="Montanini B."/>
            <person name="Hainaut M."/>
            <person name="Levati E."/>
            <person name="Barry K.W."/>
            <person name="Belfiori B."/>
            <person name="Cichocki N."/>
            <person name="Clum A."/>
            <person name="Dockter R.B."/>
            <person name="Fauchery L."/>
            <person name="Guy J."/>
            <person name="Iotti M."/>
            <person name="Le Tacon F."/>
            <person name="Lindquist E.A."/>
            <person name="Lipzen A."/>
            <person name="Malagnac F."/>
            <person name="Mello A."/>
            <person name="Molinier V."/>
            <person name="Miyauchi S."/>
            <person name="Poulain J."/>
            <person name="Riccioni C."/>
            <person name="Rubini A."/>
            <person name="Sitrit Y."/>
            <person name="Splivallo R."/>
            <person name="Traeger S."/>
            <person name="Wang M."/>
            <person name="Zifcakova L."/>
            <person name="Wipf D."/>
            <person name="Zambonelli A."/>
            <person name="Paolocci F."/>
            <person name="Nowrousian M."/>
            <person name="Ottonello S."/>
            <person name="Baldrian P."/>
            <person name="Spatafora J.W."/>
            <person name="Henrissat B."/>
            <person name="Nagy L.G."/>
            <person name="Aury J.M."/>
            <person name="Wincker P."/>
            <person name="Grigoriev I.V."/>
            <person name="Bonfante P."/>
            <person name="Martin F.M."/>
        </authorList>
    </citation>
    <scope>NUCLEOTIDE SEQUENCE [LARGE SCALE GENOMIC DNA]</scope>
    <source>
        <strain evidence="3 4">ATCC MYA-4762</strain>
    </source>
</reference>
<feature type="domain" description="DUF6987" evidence="2">
    <location>
        <begin position="26"/>
        <end position="222"/>
    </location>
</feature>
<name>A0A3N4LJ64_9PEZI</name>
<dbReference type="OrthoDB" id="3937590at2759"/>
<organism evidence="3 4">
    <name type="scientific">Terfezia boudieri ATCC MYA-4762</name>
    <dbReference type="NCBI Taxonomy" id="1051890"/>
    <lineage>
        <taxon>Eukaryota</taxon>
        <taxon>Fungi</taxon>
        <taxon>Dikarya</taxon>
        <taxon>Ascomycota</taxon>
        <taxon>Pezizomycotina</taxon>
        <taxon>Pezizomycetes</taxon>
        <taxon>Pezizales</taxon>
        <taxon>Pezizaceae</taxon>
        <taxon>Terfezia</taxon>
    </lineage>
</organism>
<evidence type="ECO:0000313" key="3">
    <source>
        <dbReference type="EMBL" id="RPB22806.1"/>
    </source>
</evidence>
<dbReference type="STRING" id="1051890.A0A3N4LJ64"/>
<dbReference type="EMBL" id="ML121549">
    <property type="protein sequence ID" value="RPB22806.1"/>
    <property type="molecule type" value="Genomic_DNA"/>
</dbReference>